<gene>
    <name evidence="3" type="ORF">EP51_19480</name>
</gene>
<dbReference type="NCBIfam" id="TIGR00996">
    <property type="entry name" value="Mtu_fam_mce"/>
    <property type="match status" value="1"/>
</dbReference>
<dbReference type="eggNOG" id="COG1463">
    <property type="taxonomic scope" value="Bacteria"/>
</dbReference>
<organism evidence="3 4">
    <name type="scientific">Rhodococcus opacus</name>
    <name type="common">Nocardia opaca</name>
    <dbReference type="NCBI Taxonomy" id="37919"/>
    <lineage>
        <taxon>Bacteria</taxon>
        <taxon>Bacillati</taxon>
        <taxon>Actinomycetota</taxon>
        <taxon>Actinomycetes</taxon>
        <taxon>Mycobacteriales</taxon>
        <taxon>Nocardiaceae</taxon>
        <taxon>Rhodococcus</taxon>
    </lineage>
</organism>
<evidence type="ECO:0000313" key="4">
    <source>
        <dbReference type="Proteomes" id="UP000028488"/>
    </source>
</evidence>
<dbReference type="InterPro" id="IPR003399">
    <property type="entry name" value="Mce/MlaD"/>
</dbReference>
<dbReference type="RefSeq" id="WP_128640141.1">
    <property type="nucleotide sequence ID" value="NZ_CP008947.1"/>
</dbReference>
<accession>A0A076ENC8</accession>
<dbReference type="PANTHER" id="PTHR33371:SF16">
    <property type="entry name" value="MCE-FAMILY PROTEIN MCE3F"/>
    <property type="match status" value="1"/>
</dbReference>
<dbReference type="Pfam" id="PF02470">
    <property type="entry name" value="MlaD"/>
    <property type="match status" value="1"/>
</dbReference>
<feature type="region of interest" description="Disordered" evidence="1">
    <location>
        <begin position="380"/>
        <end position="399"/>
    </location>
</feature>
<proteinExistence type="predicted"/>
<evidence type="ECO:0000259" key="2">
    <source>
        <dbReference type="Pfam" id="PF02470"/>
    </source>
</evidence>
<dbReference type="InterPro" id="IPR052336">
    <property type="entry name" value="MlaD_Phospholipid_Transporter"/>
</dbReference>
<sequence>MRSPLVRWQLIGFVLVALMGLVYVGANYVRLDNLLGFGEYTVNLELETSGGIFTNAEVTYRGVPVGRVGDMSLTADGVVVELRIDSSAPGIPASAKALVANRSAIGEQYVDIQPATDRGPFLANGSRIAAEDASTPVPVEELLAGTQGLTESVPIDALHTVVTELGAAFDGKGEDLQSLADSFSGLSASGAESLDRTMALVRDSREVLDTQSEQSSAIRDFSADLDSLADRLRSSDPDVRRLIDNGNSASDQLGQLVSAVAPGVTTNLANLSATTKPIAVQATALQTLFVYLPGVAAASSTIAPGDGTVHLGLVAETNNPPSCTVGYEGTQAILEEMKRKDPNFDDTQQDFPQNTAASCAAPQGSLTGVRSANRIVFGDPATVQPWDSKPKKDPNRLDLNPIANQLAPLLGVTPN</sequence>
<dbReference type="EMBL" id="CP008947">
    <property type="protein sequence ID" value="AII06697.1"/>
    <property type="molecule type" value="Genomic_DNA"/>
</dbReference>
<protein>
    <submittedName>
        <fullName evidence="3">Mammalian cell entry protein</fullName>
    </submittedName>
</protein>
<name>A0A076ENC8_RHOOP</name>
<evidence type="ECO:0000313" key="3">
    <source>
        <dbReference type="EMBL" id="AII06697.1"/>
    </source>
</evidence>
<dbReference type="Proteomes" id="UP000028488">
    <property type="component" value="Chromosome"/>
</dbReference>
<feature type="domain" description="Mce/MlaD" evidence="2">
    <location>
        <begin position="39"/>
        <end position="114"/>
    </location>
</feature>
<dbReference type="PANTHER" id="PTHR33371">
    <property type="entry name" value="INTERMEMBRANE PHOSPHOLIPID TRANSPORT SYSTEM BINDING PROTEIN MLAD-RELATED"/>
    <property type="match status" value="1"/>
</dbReference>
<evidence type="ECO:0000256" key="1">
    <source>
        <dbReference type="SAM" id="MobiDB-lite"/>
    </source>
</evidence>
<reference evidence="3 4" key="1">
    <citation type="submission" date="2014-07" db="EMBL/GenBank/DDBJ databases">
        <title>Genome Sequence of Rhodococcus opacus Strain R7, a Biodegrader of Mono- and Polycyclic Aromatic Hydrocarbons.</title>
        <authorList>
            <person name="Di Gennaro P."/>
            <person name="Zampolli J."/>
            <person name="Presti I."/>
            <person name="Cappelletti M."/>
            <person name="D'Ursi P."/>
            <person name="Orro A."/>
            <person name="Mezzelani A."/>
            <person name="Milanesi L."/>
        </authorList>
    </citation>
    <scope>NUCLEOTIDE SEQUENCE [LARGE SCALE GENOMIC DNA]</scope>
    <source>
        <strain evidence="3 4">R7</strain>
    </source>
</reference>
<dbReference type="AlphaFoldDB" id="A0A076ENC8"/>
<dbReference type="GO" id="GO:0005576">
    <property type="term" value="C:extracellular region"/>
    <property type="evidence" value="ECO:0007669"/>
    <property type="project" value="TreeGrafter"/>
</dbReference>
<dbReference type="InterPro" id="IPR005693">
    <property type="entry name" value="Mce"/>
</dbReference>